<comment type="caution">
    <text evidence="1">The sequence shown here is derived from an EMBL/GenBank/DDBJ whole genome shotgun (WGS) entry which is preliminary data.</text>
</comment>
<dbReference type="InterPro" id="IPR002347">
    <property type="entry name" value="SDR_fam"/>
</dbReference>
<reference evidence="1 2" key="1">
    <citation type="journal article" date="2013" name="ISME J.">
        <title>A metabolic model for members of the genus Tetrasphaera involved in enhanced biological phosphorus removal.</title>
        <authorList>
            <person name="Kristiansen R."/>
            <person name="Nguyen H.T.T."/>
            <person name="Saunders A.M."/>
            <person name="Nielsen J.L."/>
            <person name="Wimmer R."/>
            <person name="Le V.Q."/>
            <person name="McIlroy S.J."/>
            <person name="Petrovski S."/>
            <person name="Seviour R.J."/>
            <person name="Calteau A."/>
            <person name="Nielsen K.L."/>
            <person name="Nielsen P.H."/>
        </authorList>
    </citation>
    <scope>NUCLEOTIDE SEQUENCE [LARGE SCALE GENOMIC DNA]</scope>
    <source>
        <strain evidence="1 2">Ben110</strain>
    </source>
</reference>
<dbReference type="Gene3D" id="3.40.50.720">
    <property type="entry name" value="NAD(P)-binding Rossmann-like Domain"/>
    <property type="match status" value="1"/>
</dbReference>
<dbReference type="InterPro" id="IPR036291">
    <property type="entry name" value="NAD(P)-bd_dom_sf"/>
</dbReference>
<evidence type="ECO:0000313" key="1">
    <source>
        <dbReference type="EMBL" id="CCH72624.1"/>
    </source>
</evidence>
<keyword evidence="2" id="KW-1185">Reference proteome</keyword>
<organism evidence="1 2">
    <name type="scientific">Nostocoides australiense Ben110</name>
    <dbReference type="NCBI Taxonomy" id="1193182"/>
    <lineage>
        <taxon>Bacteria</taxon>
        <taxon>Bacillati</taxon>
        <taxon>Actinomycetota</taxon>
        <taxon>Actinomycetes</taxon>
        <taxon>Micrococcales</taxon>
        <taxon>Intrasporangiaceae</taxon>
        <taxon>Nostocoides</taxon>
    </lineage>
</organism>
<sequence>MEHFAPQVSIVTGGANGIGRALAQLLVERGGHVVIADLDLAAAMRTAR</sequence>
<dbReference type="OrthoDB" id="9775296at2"/>
<dbReference type="SUPFAM" id="SSF51735">
    <property type="entry name" value="NAD(P)-binding Rossmann-fold domains"/>
    <property type="match status" value="1"/>
</dbReference>
<name>W6K2M3_9MICO</name>
<dbReference type="Pfam" id="PF00106">
    <property type="entry name" value="adh_short"/>
    <property type="match status" value="1"/>
</dbReference>
<evidence type="ECO:0000313" key="2">
    <source>
        <dbReference type="Proteomes" id="UP000035763"/>
    </source>
</evidence>
<gene>
    <name evidence="1" type="ORF">BN11_1830002</name>
</gene>
<dbReference type="EMBL" id="CAJA01000094">
    <property type="protein sequence ID" value="CCH72624.1"/>
    <property type="molecule type" value="Genomic_DNA"/>
</dbReference>
<proteinExistence type="predicted"/>
<dbReference type="Proteomes" id="UP000035763">
    <property type="component" value="Unassembled WGS sequence"/>
</dbReference>
<protein>
    <recommendedName>
        <fullName evidence="3">SDR family NAD(P)-dependent oxidoreductase</fullName>
    </recommendedName>
</protein>
<evidence type="ECO:0008006" key="3">
    <source>
        <dbReference type="Google" id="ProtNLM"/>
    </source>
</evidence>
<accession>W6K2M3</accession>
<dbReference type="RefSeq" id="WP_157044112.1">
    <property type="nucleotide sequence ID" value="NZ_HG764815.1"/>
</dbReference>
<dbReference type="AlphaFoldDB" id="W6K2M3"/>